<evidence type="ECO:0000256" key="1">
    <source>
        <dbReference type="SAM" id="SignalP"/>
    </source>
</evidence>
<dbReference type="GO" id="GO:0016787">
    <property type="term" value="F:hydrolase activity"/>
    <property type="evidence" value="ECO:0007669"/>
    <property type="project" value="UniProtKB-KW"/>
</dbReference>
<dbReference type="PANTHER" id="PTHR38591:SF1">
    <property type="entry name" value="BLL1000 PROTEIN"/>
    <property type="match status" value="1"/>
</dbReference>
<dbReference type="Proteomes" id="UP000198644">
    <property type="component" value="Unassembled WGS sequence"/>
</dbReference>
<proteinExistence type="predicted"/>
<dbReference type="PROSITE" id="PS51257">
    <property type="entry name" value="PROKAR_LIPOPROTEIN"/>
    <property type="match status" value="1"/>
</dbReference>
<dbReference type="AlphaFoldDB" id="A0A1I6I6H3"/>
<gene>
    <name evidence="3" type="ORF">SAMN05216203_1887</name>
</gene>
<dbReference type="Pfam" id="PF17186">
    <property type="entry name" value="Lipocalin_9"/>
    <property type="match status" value="1"/>
</dbReference>
<dbReference type="Gene3D" id="2.40.370.10">
    <property type="entry name" value="AttH-like domain"/>
    <property type="match status" value="2"/>
</dbReference>
<accession>A0A1I6I6H3</accession>
<evidence type="ECO:0000313" key="3">
    <source>
        <dbReference type="EMBL" id="SFR62291.1"/>
    </source>
</evidence>
<organism evidence="3 4">
    <name type="scientific">Marinobacter daqiaonensis</name>
    <dbReference type="NCBI Taxonomy" id="650891"/>
    <lineage>
        <taxon>Bacteria</taxon>
        <taxon>Pseudomonadati</taxon>
        <taxon>Pseudomonadota</taxon>
        <taxon>Gammaproteobacteria</taxon>
        <taxon>Pseudomonadales</taxon>
        <taxon>Marinobacteraceae</taxon>
        <taxon>Marinobacter</taxon>
    </lineage>
</organism>
<evidence type="ECO:0000259" key="2">
    <source>
        <dbReference type="Pfam" id="PF07143"/>
    </source>
</evidence>
<reference evidence="3 4" key="1">
    <citation type="submission" date="2016-10" db="EMBL/GenBank/DDBJ databases">
        <authorList>
            <person name="de Groot N.N."/>
        </authorList>
    </citation>
    <scope>NUCLEOTIDE SEQUENCE [LARGE SCALE GENOMIC DNA]</scope>
    <source>
        <strain evidence="3 4">CGMCC 1.9167</strain>
    </source>
</reference>
<dbReference type="InterPro" id="IPR023374">
    <property type="entry name" value="AttH-like_dom_sf"/>
</dbReference>
<dbReference type="EMBL" id="FOYW01000001">
    <property type="protein sequence ID" value="SFR62291.1"/>
    <property type="molecule type" value="Genomic_DNA"/>
</dbReference>
<name>A0A1I6I6H3_9GAMM</name>
<feature type="chain" id="PRO_5011448018" evidence="1">
    <location>
        <begin position="23"/>
        <end position="369"/>
    </location>
</feature>
<dbReference type="PANTHER" id="PTHR38591">
    <property type="entry name" value="HYDROLASE"/>
    <property type="match status" value="1"/>
</dbReference>
<dbReference type="OrthoDB" id="9770826at2"/>
<dbReference type="SUPFAM" id="SSF159245">
    <property type="entry name" value="AttH-like"/>
    <property type="match status" value="1"/>
</dbReference>
<evidence type="ECO:0000313" key="4">
    <source>
        <dbReference type="Proteomes" id="UP000198644"/>
    </source>
</evidence>
<dbReference type="RefSeq" id="WP_092011306.1">
    <property type="nucleotide sequence ID" value="NZ_FOYW01000001.1"/>
</dbReference>
<dbReference type="STRING" id="650891.SAMN05216203_1887"/>
<protein>
    <submittedName>
        <fullName evidence="3">Predicted secreted hydrolase</fullName>
    </submittedName>
</protein>
<keyword evidence="3" id="KW-0378">Hydrolase</keyword>
<keyword evidence="4" id="KW-1185">Reference proteome</keyword>
<feature type="signal peptide" evidence="1">
    <location>
        <begin position="1"/>
        <end position="22"/>
    </location>
</feature>
<feature type="domain" description="AttH" evidence="2">
    <location>
        <begin position="69"/>
        <end position="242"/>
    </location>
</feature>
<dbReference type="InterPro" id="IPR010791">
    <property type="entry name" value="AttH_dom"/>
</dbReference>
<keyword evidence="1" id="KW-0732">Signal</keyword>
<dbReference type="Pfam" id="PF07143">
    <property type="entry name" value="CrtC"/>
    <property type="match status" value="1"/>
</dbReference>
<sequence length="369" mass="40524">MTRCLLPLGTCLPAFLLSFLLAACSDTPAPGGFAGLAASSEAEDGFRQPRPGDTIRLPEDWGPHPAHRIEWWYLTANLTTADGVPMGIQWTQFRQGLEPREPDDEPPAEQLWPLESAWMAHGAVSFNGRHWFSERFARGDVGHAGARAEPLRVWLDHWQLMEAGRDQWQLEAAGEGWAYNLTLLPSDRVVRHGDNGFSAKTEGGQGSMYFSDPDIAMEGTVTIGGEPHSVSGTGWLDREWSSQFLRSDQEGWDWFALRLDTGARLMAFRVGRGDNAYLSGTWIDPAGVTSALGPKDLVLSPLGLRDTGGGRIPDRWRIDVLPEALTFTVTAPEGSYWNRGAYPYWESPVTVSGDASGEGYMELTGYGAP</sequence>